<proteinExistence type="inferred from homology"/>
<dbReference type="PANTHER" id="PTHR43281">
    <property type="entry name" value="FARNESYL DIPHOSPHATE SYNTHASE"/>
    <property type="match status" value="1"/>
</dbReference>
<dbReference type="SFLD" id="SFLDG01017">
    <property type="entry name" value="Polyprenyl_Transferase_Like"/>
    <property type="match status" value="1"/>
</dbReference>
<dbReference type="PANTHER" id="PTHR43281:SF1">
    <property type="entry name" value="FARNESYL DIPHOSPHATE SYNTHASE"/>
    <property type="match status" value="1"/>
</dbReference>
<evidence type="ECO:0000256" key="12">
    <source>
        <dbReference type="RuleBase" id="RU004466"/>
    </source>
</evidence>
<evidence type="ECO:0000256" key="5">
    <source>
        <dbReference type="ARBA" id="ARBA00022679"/>
    </source>
</evidence>
<dbReference type="PROSITE" id="PS00723">
    <property type="entry name" value="POLYPRENYL_SYNTHASE_1"/>
    <property type="match status" value="1"/>
</dbReference>
<dbReference type="STRING" id="1196324.A374_01044"/>
<accession>I8UKH1</accession>
<gene>
    <name evidence="13" type="ORF">A374_01044</name>
</gene>
<evidence type="ECO:0000256" key="1">
    <source>
        <dbReference type="ARBA" id="ARBA00001946"/>
    </source>
</evidence>
<dbReference type="GO" id="GO:0004337">
    <property type="term" value="F:(2E,6E)-farnesyl diphosphate synthase activity"/>
    <property type="evidence" value="ECO:0007669"/>
    <property type="project" value="UniProtKB-EC"/>
</dbReference>
<dbReference type="InterPro" id="IPR053378">
    <property type="entry name" value="Prenyl_diphosphate_synthase"/>
</dbReference>
<dbReference type="GO" id="GO:0016114">
    <property type="term" value="P:terpenoid biosynthetic process"/>
    <property type="evidence" value="ECO:0007669"/>
    <property type="project" value="UniProtKB-ARBA"/>
</dbReference>
<reference evidence="13 14" key="1">
    <citation type="journal article" date="2012" name="J. Bacteriol.">
        <title>Genome of Bacillus macauensis ZFHKF-1, a Long-Chain-Forming Bacterium.</title>
        <authorList>
            <person name="Cai L."/>
            <person name="Zhang T."/>
        </authorList>
    </citation>
    <scope>NUCLEOTIDE SEQUENCE [LARGE SCALE GENOMIC DNA]</scope>
    <source>
        <strain evidence="13 14">ZFHKF-1</strain>
    </source>
</reference>
<dbReference type="InterPro" id="IPR033749">
    <property type="entry name" value="Polyprenyl_synt_CS"/>
</dbReference>
<dbReference type="SUPFAM" id="SSF48576">
    <property type="entry name" value="Terpenoid synthases"/>
    <property type="match status" value="1"/>
</dbReference>
<evidence type="ECO:0000256" key="2">
    <source>
        <dbReference type="ARBA" id="ARBA00006706"/>
    </source>
</evidence>
<evidence type="ECO:0000256" key="4">
    <source>
        <dbReference type="ARBA" id="ARBA00015100"/>
    </source>
</evidence>
<dbReference type="PATRIC" id="fig|1196324.3.peg.209"/>
<dbReference type="GO" id="GO:0005737">
    <property type="term" value="C:cytoplasm"/>
    <property type="evidence" value="ECO:0007669"/>
    <property type="project" value="UniProtKB-ARBA"/>
</dbReference>
<dbReference type="eggNOG" id="COG0142">
    <property type="taxonomic scope" value="Bacteria"/>
</dbReference>
<comment type="similarity">
    <text evidence="2 12">Belongs to the FPP/GGPP synthase family.</text>
</comment>
<dbReference type="EC" id="2.5.1.10" evidence="3"/>
<evidence type="ECO:0000313" key="13">
    <source>
        <dbReference type="EMBL" id="EIT87323.1"/>
    </source>
</evidence>
<comment type="cofactor">
    <cofactor evidence="1">
        <name>Mg(2+)</name>
        <dbReference type="ChEBI" id="CHEBI:18420"/>
    </cofactor>
</comment>
<dbReference type="NCBIfam" id="NF045485">
    <property type="entry name" value="FPPsyn"/>
    <property type="match status" value="1"/>
</dbReference>
<evidence type="ECO:0000313" key="14">
    <source>
        <dbReference type="Proteomes" id="UP000004080"/>
    </source>
</evidence>
<keyword evidence="7" id="KW-0460">Magnesium</keyword>
<comment type="caution">
    <text evidence="13">The sequence shown here is derived from an EMBL/GenBank/DDBJ whole genome shotgun (WGS) entry which is preliminary data.</text>
</comment>
<dbReference type="FunFam" id="1.10.600.10:FF:000001">
    <property type="entry name" value="Geranylgeranyl diphosphate synthase"/>
    <property type="match status" value="1"/>
</dbReference>
<dbReference type="InterPro" id="IPR000092">
    <property type="entry name" value="Polyprenyl_synt"/>
</dbReference>
<dbReference type="RefSeq" id="WP_007200315.1">
    <property type="nucleotide sequence ID" value="NZ_AKKV01000007.1"/>
</dbReference>
<dbReference type="Proteomes" id="UP000004080">
    <property type="component" value="Unassembled WGS sequence"/>
</dbReference>
<keyword evidence="14" id="KW-1185">Reference proteome</keyword>
<keyword evidence="6" id="KW-0479">Metal-binding</keyword>
<comment type="catalytic activity">
    <reaction evidence="11">
        <text>isopentenyl diphosphate + (2E)-geranyl diphosphate = (2E,6E)-farnesyl diphosphate + diphosphate</text>
        <dbReference type="Rhea" id="RHEA:19361"/>
        <dbReference type="ChEBI" id="CHEBI:33019"/>
        <dbReference type="ChEBI" id="CHEBI:58057"/>
        <dbReference type="ChEBI" id="CHEBI:128769"/>
        <dbReference type="ChEBI" id="CHEBI:175763"/>
        <dbReference type="EC" id="2.5.1.10"/>
    </reaction>
</comment>
<keyword evidence="5 12" id="KW-0808">Transferase</keyword>
<dbReference type="AlphaFoldDB" id="I8UKH1"/>
<dbReference type="PROSITE" id="PS00444">
    <property type="entry name" value="POLYPRENYL_SYNTHASE_2"/>
    <property type="match status" value="1"/>
</dbReference>
<dbReference type="Gene3D" id="1.10.600.10">
    <property type="entry name" value="Farnesyl Diphosphate Synthase"/>
    <property type="match status" value="1"/>
</dbReference>
<evidence type="ECO:0000256" key="6">
    <source>
        <dbReference type="ARBA" id="ARBA00022723"/>
    </source>
</evidence>
<organism evidence="13 14">
    <name type="scientific">Fictibacillus macauensis ZFHKF-1</name>
    <dbReference type="NCBI Taxonomy" id="1196324"/>
    <lineage>
        <taxon>Bacteria</taxon>
        <taxon>Bacillati</taxon>
        <taxon>Bacillota</taxon>
        <taxon>Bacilli</taxon>
        <taxon>Bacillales</taxon>
        <taxon>Fictibacillaceae</taxon>
        <taxon>Fictibacillus</taxon>
    </lineage>
</organism>
<evidence type="ECO:0000256" key="7">
    <source>
        <dbReference type="ARBA" id="ARBA00022842"/>
    </source>
</evidence>
<evidence type="ECO:0000256" key="10">
    <source>
        <dbReference type="ARBA" id="ARBA00032873"/>
    </source>
</evidence>
<keyword evidence="8" id="KW-0414">Isoprene biosynthesis</keyword>
<dbReference type="InterPro" id="IPR008949">
    <property type="entry name" value="Isoprenoid_synthase_dom_sf"/>
</dbReference>
<evidence type="ECO:0000256" key="11">
    <source>
        <dbReference type="ARBA" id="ARBA00049399"/>
    </source>
</evidence>
<dbReference type="GO" id="GO:0046872">
    <property type="term" value="F:metal ion binding"/>
    <property type="evidence" value="ECO:0007669"/>
    <property type="project" value="UniProtKB-KW"/>
</dbReference>
<evidence type="ECO:0000256" key="8">
    <source>
        <dbReference type="ARBA" id="ARBA00023229"/>
    </source>
</evidence>
<evidence type="ECO:0000256" key="3">
    <source>
        <dbReference type="ARBA" id="ARBA00012439"/>
    </source>
</evidence>
<dbReference type="CDD" id="cd00685">
    <property type="entry name" value="Trans_IPPS_HT"/>
    <property type="match status" value="1"/>
</dbReference>
<dbReference type="SFLD" id="SFLDS00005">
    <property type="entry name" value="Isoprenoid_Synthase_Type_I"/>
    <property type="match status" value="1"/>
</dbReference>
<dbReference type="EMBL" id="AKKV01000007">
    <property type="protein sequence ID" value="EIT87323.1"/>
    <property type="molecule type" value="Genomic_DNA"/>
</dbReference>
<name>I8UKH1_9BACL</name>
<evidence type="ECO:0000256" key="9">
    <source>
        <dbReference type="ARBA" id="ARBA00032380"/>
    </source>
</evidence>
<dbReference type="OrthoDB" id="9805316at2"/>
<dbReference type="Pfam" id="PF00348">
    <property type="entry name" value="polyprenyl_synt"/>
    <property type="match status" value="1"/>
</dbReference>
<sequence>MNIVHYLQEKKEIIEKELYQIFAEKKIPQSLQESMLYSLQAGGKRLRPILVLAVLEACGKPLEIGLEAACALEVVHTYSLIHDDLPCMDDDDFRRGKPTNHKVFGEATAVLAGDGLLTVSFELIAASPHYTADQKVALLALLAKAAGAEGMVGGQMADMESEDQQLTLTELQRVHERKTGKLLEAAVSFGAILGGVSNEAFDHLQRYSYHLGIAFQIQDDILDVQGDSQVMGKQVGSDEHNNKSTYPKLLTLQGAKDQLMGHLAQAKTHLTQAGIQTELLASIADYVVQRNH</sequence>
<protein>
    <recommendedName>
        <fullName evidence="4">Farnesyl diphosphate synthase</fullName>
        <ecNumber evidence="3">2.5.1.10</ecNumber>
    </recommendedName>
    <alternativeName>
        <fullName evidence="10">(2E,6E)-farnesyl diphosphate synthase</fullName>
    </alternativeName>
    <alternativeName>
        <fullName evidence="9">Geranyltranstransferase</fullName>
    </alternativeName>
</protein>